<dbReference type="VEuPathDB" id="FungiDB:HpaG807849"/>
<sequence>MAFMVAGCLLVYFSHRVTTSGWLDAFNGDYAWIGTKSSCSRSTRLCSCSRSCSLGSWPWAGF</sequence>
<feature type="signal peptide" evidence="1">
    <location>
        <begin position="1"/>
        <end position="19"/>
    </location>
</feature>
<name>M4BN62_HYAAE</name>
<evidence type="ECO:0000256" key="1">
    <source>
        <dbReference type="SAM" id="SignalP"/>
    </source>
</evidence>
<dbReference type="EnsemblProtists" id="HpaT807849">
    <property type="protein sequence ID" value="HpaP807849"/>
    <property type="gene ID" value="HpaG807849"/>
</dbReference>
<keyword evidence="1" id="KW-0732">Signal</keyword>
<organism evidence="2 3">
    <name type="scientific">Hyaloperonospora arabidopsidis (strain Emoy2)</name>
    <name type="common">Downy mildew agent</name>
    <name type="synonym">Peronospora arabidopsidis</name>
    <dbReference type="NCBI Taxonomy" id="559515"/>
    <lineage>
        <taxon>Eukaryota</taxon>
        <taxon>Sar</taxon>
        <taxon>Stramenopiles</taxon>
        <taxon>Oomycota</taxon>
        <taxon>Peronosporomycetes</taxon>
        <taxon>Peronosporales</taxon>
        <taxon>Peronosporaceae</taxon>
        <taxon>Hyaloperonospora</taxon>
    </lineage>
</organism>
<dbReference type="EMBL" id="JH598448">
    <property type="status" value="NOT_ANNOTATED_CDS"/>
    <property type="molecule type" value="Genomic_DNA"/>
</dbReference>
<reference evidence="3" key="1">
    <citation type="journal article" date="2010" name="Science">
        <title>Signatures of adaptation to obligate biotrophy in the Hyaloperonospora arabidopsidis genome.</title>
        <authorList>
            <person name="Baxter L."/>
            <person name="Tripathy S."/>
            <person name="Ishaque N."/>
            <person name="Boot N."/>
            <person name="Cabral A."/>
            <person name="Kemen E."/>
            <person name="Thines M."/>
            <person name="Ah-Fong A."/>
            <person name="Anderson R."/>
            <person name="Badejoko W."/>
            <person name="Bittner-Eddy P."/>
            <person name="Boore J.L."/>
            <person name="Chibucos M.C."/>
            <person name="Coates M."/>
            <person name="Dehal P."/>
            <person name="Delehaunty K."/>
            <person name="Dong S."/>
            <person name="Downton P."/>
            <person name="Dumas B."/>
            <person name="Fabro G."/>
            <person name="Fronick C."/>
            <person name="Fuerstenberg S.I."/>
            <person name="Fulton L."/>
            <person name="Gaulin E."/>
            <person name="Govers F."/>
            <person name="Hughes L."/>
            <person name="Humphray S."/>
            <person name="Jiang R.H."/>
            <person name="Judelson H."/>
            <person name="Kamoun S."/>
            <person name="Kyung K."/>
            <person name="Meijer H."/>
            <person name="Minx P."/>
            <person name="Morris P."/>
            <person name="Nelson J."/>
            <person name="Phuntumart V."/>
            <person name="Qutob D."/>
            <person name="Rehmany A."/>
            <person name="Rougon-Cardoso A."/>
            <person name="Ryden P."/>
            <person name="Torto-Alalibo T."/>
            <person name="Studholme D."/>
            <person name="Wang Y."/>
            <person name="Win J."/>
            <person name="Wood J."/>
            <person name="Clifton S.W."/>
            <person name="Rogers J."/>
            <person name="Van den Ackerveken G."/>
            <person name="Jones J.D."/>
            <person name="McDowell J.M."/>
            <person name="Beynon J."/>
            <person name="Tyler B.M."/>
        </authorList>
    </citation>
    <scope>NUCLEOTIDE SEQUENCE [LARGE SCALE GENOMIC DNA]</scope>
    <source>
        <strain evidence="3">Emoy2</strain>
    </source>
</reference>
<dbReference type="STRING" id="559515.M4BN62"/>
<accession>M4BN62</accession>
<keyword evidence="3" id="KW-1185">Reference proteome</keyword>
<evidence type="ECO:0008006" key="4">
    <source>
        <dbReference type="Google" id="ProtNLM"/>
    </source>
</evidence>
<dbReference type="AlphaFoldDB" id="M4BN62"/>
<reference evidence="2" key="2">
    <citation type="submission" date="2015-06" db="UniProtKB">
        <authorList>
            <consortium name="EnsemblProtists"/>
        </authorList>
    </citation>
    <scope>IDENTIFICATION</scope>
    <source>
        <strain evidence="2">Emoy2</strain>
    </source>
</reference>
<feature type="chain" id="PRO_5004049215" description="RxLR effector candidate protein" evidence="1">
    <location>
        <begin position="20"/>
        <end position="62"/>
    </location>
</feature>
<dbReference type="Proteomes" id="UP000011713">
    <property type="component" value="Unassembled WGS sequence"/>
</dbReference>
<proteinExistence type="predicted"/>
<dbReference type="HOGENOM" id="CLU_2908878_0_0_1"/>
<protein>
    <recommendedName>
        <fullName evidence="4">RxLR effector candidate protein</fullName>
    </recommendedName>
</protein>
<dbReference type="InParanoid" id="M4BN62"/>
<evidence type="ECO:0000313" key="2">
    <source>
        <dbReference type="EnsemblProtists" id="HpaP807849"/>
    </source>
</evidence>
<evidence type="ECO:0000313" key="3">
    <source>
        <dbReference type="Proteomes" id="UP000011713"/>
    </source>
</evidence>